<dbReference type="Proteomes" id="UP001240250">
    <property type="component" value="Unassembled WGS sequence"/>
</dbReference>
<comment type="caution">
    <text evidence="1">The sequence shown here is derived from an EMBL/GenBank/DDBJ whole genome shotgun (WGS) entry which is preliminary data.</text>
</comment>
<evidence type="ECO:0000313" key="1">
    <source>
        <dbReference type="EMBL" id="MDQ0424855.1"/>
    </source>
</evidence>
<protein>
    <submittedName>
        <fullName evidence="1">Uncharacterized protein YukE</fullName>
    </submittedName>
</protein>
<proteinExistence type="predicted"/>
<evidence type="ECO:0000313" key="2">
    <source>
        <dbReference type="Proteomes" id="UP001240250"/>
    </source>
</evidence>
<gene>
    <name evidence="1" type="ORF">JO380_001236</name>
</gene>
<reference evidence="1 2" key="1">
    <citation type="submission" date="2023-07" db="EMBL/GenBank/DDBJ databases">
        <title>Sequencing the genomes of 1000 actinobacteria strains.</title>
        <authorList>
            <person name="Klenk H.-P."/>
        </authorList>
    </citation>
    <scope>NUCLEOTIDE SEQUENCE [LARGE SCALE GENOMIC DNA]</scope>
    <source>
        <strain evidence="1 2">DSM 14785</strain>
    </source>
</reference>
<dbReference type="EMBL" id="JAUSVM010000001">
    <property type="protein sequence ID" value="MDQ0424855.1"/>
    <property type="molecule type" value="Genomic_DNA"/>
</dbReference>
<accession>A0ABU0GJS9</accession>
<dbReference type="RefSeq" id="WP_070320293.1">
    <property type="nucleotide sequence ID" value="NZ_JAUSVM010000001.1"/>
</dbReference>
<keyword evidence="2" id="KW-1185">Reference proteome</keyword>
<organism evidence="1 2">
    <name type="scientific">Cellulomonas iranensis</name>
    <dbReference type="NCBI Taxonomy" id="76862"/>
    <lineage>
        <taxon>Bacteria</taxon>
        <taxon>Bacillati</taxon>
        <taxon>Actinomycetota</taxon>
        <taxon>Actinomycetes</taxon>
        <taxon>Micrococcales</taxon>
        <taxon>Cellulomonadaceae</taxon>
        <taxon>Cellulomonas</taxon>
    </lineage>
</organism>
<name>A0ABU0GJS9_9CELL</name>
<sequence>MSGKLSIGTTVLRDAGTSLRAVAQEFDQANARSSRAAEHVGHAGLAAAVEDFAHGWDGRRAKIVENIAALSDACTGIADGFEDLDTELAAALRGEA</sequence>